<reference evidence="2" key="1">
    <citation type="submission" date="2014-09" db="EMBL/GenBank/DDBJ databases">
        <title>Genome sequence of the luminous mushroom Mycena chlorophos for searching fungal bioluminescence genes.</title>
        <authorList>
            <person name="Tanaka Y."/>
            <person name="Kasuga D."/>
            <person name="Oba Y."/>
            <person name="Hase S."/>
            <person name="Sato K."/>
            <person name="Oba Y."/>
            <person name="Sakakibara Y."/>
        </authorList>
    </citation>
    <scope>NUCLEOTIDE SEQUENCE</scope>
</reference>
<dbReference type="Proteomes" id="UP000815677">
    <property type="component" value="Unassembled WGS sequence"/>
</dbReference>
<feature type="region of interest" description="Disordered" evidence="1">
    <location>
        <begin position="1"/>
        <end position="74"/>
    </location>
</feature>
<protein>
    <submittedName>
        <fullName evidence="2">Uncharacterized protein</fullName>
    </submittedName>
</protein>
<proteinExistence type="predicted"/>
<sequence length="200" mass="21522">MQDRGSAQHLLLGRATSGVSSRSGFATRAYSDSAARREGTSRSQGAAGRGHPSASGDWDRRWGRGRGSSPGLQGKEELEALSIPSGQGCGGLTRAKSSRAGCSAHRIGGSISSTGEESLALTRRLRQFRQAMNARGRRRAVLIILTVIHSNRARRRQANECIVSTVHRTALREVSGDTSRRLERSESTTVQPALLRFIGQ</sequence>
<evidence type="ECO:0000256" key="1">
    <source>
        <dbReference type="SAM" id="MobiDB-lite"/>
    </source>
</evidence>
<organism evidence="2 3">
    <name type="scientific">Mycena chlorophos</name>
    <name type="common">Agaric fungus</name>
    <name type="synonym">Agaricus chlorophos</name>
    <dbReference type="NCBI Taxonomy" id="658473"/>
    <lineage>
        <taxon>Eukaryota</taxon>
        <taxon>Fungi</taxon>
        <taxon>Dikarya</taxon>
        <taxon>Basidiomycota</taxon>
        <taxon>Agaricomycotina</taxon>
        <taxon>Agaricomycetes</taxon>
        <taxon>Agaricomycetidae</taxon>
        <taxon>Agaricales</taxon>
        <taxon>Marasmiineae</taxon>
        <taxon>Mycenaceae</taxon>
        <taxon>Mycena</taxon>
    </lineage>
</organism>
<accession>A0ABQ0KZ51</accession>
<name>A0ABQ0KZ51_MYCCL</name>
<dbReference type="EMBL" id="DF839169">
    <property type="protein sequence ID" value="GAT43552.1"/>
    <property type="molecule type" value="Genomic_DNA"/>
</dbReference>
<evidence type="ECO:0000313" key="2">
    <source>
        <dbReference type="EMBL" id="GAT43552.1"/>
    </source>
</evidence>
<keyword evidence="3" id="KW-1185">Reference proteome</keyword>
<gene>
    <name evidence="2" type="ORF">MCHLO_01228</name>
</gene>
<evidence type="ECO:0000313" key="3">
    <source>
        <dbReference type="Proteomes" id="UP000815677"/>
    </source>
</evidence>